<feature type="compositionally biased region" description="Low complexity" evidence="1">
    <location>
        <begin position="213"/>
        <end position="246"/>
    </location>
</feature>
<name>E2C7K7_HARSA</name>
<feature type="non-terminal residue" evidence="2">
    <location>
        <position position="1"/>
    </location>
</feature>
<feature type="region of interest" description="Disordered" evidence="1">
    <location>
        <begin position="610"/>
        <end position="630"/>
    </location>
</feature>
<feature type="compositionally biased region" description="Low complexity" evidence="1">
    <location>
        <begin position="150"/>
        <end position="177"/>
    </location>
</feature>
<keyword evidence="3" id="KW-1185">Reference proteome</keyword>
<feature type="compositionally biased region" description="Low complexity" evidence="1">
    <location>
        <begin position="48"/>
        <end position="64"/>
    </location>
</feature>
<reference evidence="2 3" key="1">
    <citation type="journal article" date="2010" name="Science">
        <title>Genomic comparison of the ants Camponotus floridanus and Harpegnathos saltator.</title>
        <authorList>
            <person name="Bonasio R."/>
            <person name="Zhang G."/>
            <person name="Ye C."/>
            <person name="Mutti N.S."/>
            <person name="Fang X."/>
            <person name="Qin N."/>
            <person name="Donahue G."/>
            <person name="Yang P."/>
            <person name="Li Q."/>
            <person name="Li C."/>
            <person name="Zhang P."/>
            <person name="Huang Z."/>
            <person name="Berger S.L."/>
            <person name="Reinberg D."/>
            <person name="Wang J."/>
            <person name="Liebig J."/>
        </authorList>
    </citation>
    <scope>NUCLEOTIDE SEQUENCE [LARGE SCALE GENOMIC DNA]</scope>
    <source>
        <strain evidence="2 3">R22 G/1</strain>
    </source>
</reference>
<feature type="region of interest" description="Disordered" evidence="1">
    <location>
        <begin position="407"/>
        <end position="557"/>
    </location>
</feature>
<feature type="compositionally biased region" description="Low complexity" evidence="1">
    <location>
        <begin position="669"/>
        <end position="683"/>
    </location>
</feature>
<feature type="region of interest" description="Disordered" evidence="1">
    <location>
        <begin position="206"/>
        <end position="292"/>
    </location>
</feature>
<organism evidence="3">
    <name type="scientific">Harpegnathos saltator</name>
    <name type="common">Jerdon's jumping ant</name>
    <dbReference type="NCBI Taxonomy" id="610380"/>
    <lineage>
        <taxon>Eukaryota</taxon>
        <taxon>Metazoa</taxon>
        <taxon>Ecdysozoa</taxon>
        <taxon>Arthropoda</taxon>
        <taxon>Hexapoda</taxon>
        <taxon>Insecta</taxon>
        <taxon>Pterygota</taxon>
        <taxon>Neoptera</taxon>
        <taxon>Endopterygota</taxon>
        <taxon>Hymenoptera</taxon>
        <taxon>Apocrita</taxon>
        <taxon>Aculeata</taxon>
        <taxon>Formicoidea</taxon>
        <taxon>Formicidae</taxon>
        <taxon>Ponerinae</taxon>
        <taxon>Ponerini</taxon>
        <taxon>Harpegnathos</taxon>
    </lineage>
</organism>
<feature type="compositionally biased region" description="Polar residues" evidence="1">
    <location>
        <begin position="797"/>
        <end position="820"/>
    </location>
</feature>
<dbReference type="EMBL" id="GL453383">
    <property type="protein sequence ID" value="EFN76083.1"/>
    <property type="molecule type" value="Genomic_DNA"/>
</dbReference>
<dbReference type="InParanoid" id="E2C7K7"/>
<feature type="region of interest" description="Disordered" evidence="1">
    <location>
        <begin position="663"/>
        <end position="884"/>
    </location>
</feature>
<feature type="compositionally biased region" description="Acidic residues" evidence="1">
    <location>
        <begin position="582"/>
        <end position="591"/>
    </location>
</feature>
<feature type="compositionally biased region" description="Polar residues" evidence="1">
    <location>
        <begin position="124"/>
        <end position="133"/>
    </location>
</feature>
<dbReference type="STRING" id="610380.E2C7K7"/>
<accession>E2C7K7</accession>
<dbReference type="OrthoDB" id="660555at2759"/>
<proteinExistence type="predicted"/>
<gene>
    <name evidence="2" type="ORF">EAI_03885</name>
</gene>
<feature type="compositionally biased region" description="Basic and acidic residues" evidence="1">
    <location>
        <begin position="684"/>
        <end position="698"/>
    </location>
</feature>
<dbReference type="OMA" id="CVTKSIM"/>
<feature type="compositionally biased region" description="Polar residues" evidence="1">
    <location>
        <begin position="77"/>
        <end position="97"/>
    </location>
</feature>
<feature type="compositionally biased region" description="Polar residues" evidence="1">
    <location>
        <begin position="868"/>
        <end position="884"/>
    </location>
</feature>
<feature type="compositionally biased region" description="Low complexity" evidence="1">
    <location>
        <begin position="417"/>
        <end position="426"/>
    </location>
</feature>
<evidence type="ECO:0000313" key="2">
    <source>
        <dbReference type="EMBL" id="EFN76083.1"/>
    </source>
</evidence>
<evidence type="ECO:0000256" key="1">
    <source>
        <dbReference type="SAM" id="MobiDB-lite"/>
    </source>
</evidence>
<feature type="compositionally biased region" description="Pro residues" evidence="1">
    <location>
        <begin position="470"/>
        <end position="482"/>
    </location>
</feature>
<feature type="region of interest" description="Disordered" evidence="1">
    <location>
        <begin position="1"/>
        <end position="192"/>
    </location>
</feature>
<dbReference type="Proteomes" id="UP000008237">
    <property type="component" value="Unassembled WGS sequence"/>
</dbReference>
<feature type="compositionally biased region" description="Low complexity" evidence="1">
    <location>
        <begin position="492"/>
        <end position="527"/>
    </location>
</feature>
<evidence type="ECO:0000313" key="3">
    <source>
        <dbReference type="Proteomes" id="UP000008237"/>
    </source>
</evidence>
<feature type="region of interest" description="Disordered" evidence="1">
    <location>
        <begin position="572"/>
        <end position="597"/>
    </location>
</feature>
<feature type="compositionally biased region" description="Low complexity" evidence="1">
    <location>
        <begin position="775"/>
        <end position="796"/>
    </location>
</feature>
<protein>
    <submittedName>
        <fullName evidence="2">Uncharacterized protein</fullName>
    </submittedName>
</protein>
<sequence>SNGGPGAASRRTLQDIVRSDPGYTPNIEHLVFPERKSSNPNLAGVADGSSPSKSKSNATSSGRSRLAEVFARHYARGSSQDSTVTSRKNHVNSTSLDGGSAIGHQPPGPAGPTVVTRNAGRRWLSQNSQSSRQHSAEDGVRGGNVGVGGPVSISSSSQAPGQAAPPALPPRRVSPAADTSEISNAGSISRVDRGPNVSILHLRNTSDPWEVGSQGSSYSVSSNKSQTGSRGKSAGSARGSYSRGSSIPSLKRHDTSTSTTSTSSLKHRQDSHGQISGSRRREATNPFLSGNSGTSGELFISGNCSRELSPVRWCDQEVDGVYLGRSGWVQVQQRSLDENRRSNYDNLVNAITGTLPLPRRVAVKLADYHCNSEPGKCPLEFSRLADSQRPDYLALHSQDFDAITTSACTSPHNIPESFSPPSVTPIISPPPAFQDAVGRKSLSRHSGRSGYGKAPFLPRSNAIVDSDIISPPPSPQPPPPPQHQVNWSSLPSAVRKSSASASARSKRQNSSQQQQQQQQQYRMAQAKSLEDQSSSRRSQFAQRYIESSSSSSSSMGFRSLDSCVTKSIMPSLAENTDSSVEGYDDGDEDDNPSSSLNLSLVSSSAVALNSSTESIRANGERISPNRQGSTCDFWPHCSQRESLYSPNQAPVFMKLSQSYPAHQRLSTDAGSHCGSASSSPASLERMDDRELRERDNSRKSRSSQQSNSKYQEKPKGVLKQANRWSPMEGSNGNSSGLEKRDQMHHRVYRKSDFPGALEGADNKDRKVSPIQGMNISRSPSGPIASSSTNTLSSSSSDIWVTTSDRTVTKSPRNAKSSGASTPMEDAVIGSLKTLIEPPKDGTLSRPGSAPTRGEDPLTSDVALDPHQRSLSLPKSFLAHNTTNG</sequence>
<dbReference type="AlphaFoldDB" id="E2C7K7"/>